<keyword evidence="2" id="KW-1185">Reference proteome</keyword>
<protein>
    <submittedName>
        <fullName evidence="1">Uncharacterized protein</fullName>
    </submittedName>
</protein>
<evidence type="ECO:0000313" key="1">
    <source>
        <dbReference type="EMBL" id="GFS49504.1"/>
    </source>
</evidence>
<organism evidence="1 2">
    <name type="scientific">Trichonephila inaurata madagascariensis</name>
    <dbReference type="NCBI Taxonomy" id="2747483"/>
    <lineage>
        <taxon>Eukaryota</taxon>
        <taxon>Metazoa</taxon>
        <taxon>Ecdysozoa</taxon>
        <taxon>Arthropoda</taxon>
        <taxon>Chelicerata</taxon>
        <taxon>Arachnida</taxon>
        <taxon>Araneae</taxon>
        <taxon>Araneomorphae</taxon>
        <taxon>Entelegynae</taxon>
        <taxon>Araneoidea</taxon>
        <taxon>Nephilidae</taxon>
        <taxon>Trichonephila</taxon>
        <taxon>Trichonephila inaurata</taxon>
    </lineage>
</organism>
<sequence length="91" mass="10044">MFAVVGDLPHHKKFSKYNKNFTAGNKRKPGEDSMVLEIICRTIATPNAPARIVERVTVGSTSACRIDPSILSPRGLLIAQTRFSTRVYLPS</sequence>
<dbReference type="AlphaFoldDB" id="A0A8X6MFW3"/>
<comment type="caution">
    <text evidence="1">The sequence shown here is derived from an EMBL/GenBank/DDBJ whole genome shotgun (WGS) entry which is preliminary data.</text>
</comment>
<accession>A0A8X6MFW3</accession>
<dbReference type="Proteomes" id="UP000886998">
    <property type="component" value="Unassembled WGS sequence"/>
</dbReference>
<dbReference type="EMBL" id="BMAV01026331">
    <property type="protein sequence ID" value="GFS49504.1"/>
    <property type="molecule type" value="Genomic_DNA"/>
</dbReference>
<proteinExistence type="predicted"/>
<evidence type="ECO:0000313" key="2">
    <source>
        <dbReference type="Proteomes" id="UP000886998"/>
    </source>
</evidence>
<reference evidence="1" key="1">
    <citation type="submission" date="2020-08" db="EMBL/GenBank/DDBJ databases">
        <title>Multicomponent nature underlies the extraordinary mechanical properties of spider dragline silk.</title>
        <authorList>
            <person name="Kono N."/>
            <person name="Nakamura H."/>
            <person name="Mori M."/>
            <person name="Yoshida Y."/>
            <person name="Ohtoshi R."/>
            <person name="Malay A.D."/>
            <person name="Moran D.A.P."/>
            <person name="Tomita M."/>
            <person name="Numata K."/>
            <person name="Arakawa K."/>
        </authorList>
    </citation>
    <scope>NUCLEOTIDE SEQUENCE</scope>
</reference>
<gene>
    <name evidence="1" type="ORF">TNIN_231811</name>
</gene>
<name>A0A8X6MFW3_9ARAC</name>